<evidence type="ECO:0000313" key="8">
    <source>
        <dbReference type="Proteomes" id="UP000220527"/>
    </source>
</evidence>
<dbReference type="Proteomes" id="UP000220527">
    <property type="component" value="Unassembled WGS sequence"/>
</dbReference>
<dbReference type="InterPro" id="IPR056546">
    <property type="entry name" value="MreB_MamK-like"/>
</dbReference>
<comment type="similarity">
    <text evidence="5 6">Belongs to the FtsA/MreB family.</text>
</comment>
<keyword evidence="8" id="KW-1185">Reference proteome</keyword>
<dbReference type="InterPro" id="IPR004753">
    <property type="entry name" value="MreB"/>
</dbReference>
<dbReference type="CDD" id="cd10225">
    <property type="entry name" value="ASKHA_NBD_MreB-like"/>
    <property type="match status" value="1"/>
</dbReference>
<organism evidence="7 8">
    <name type="scientific">Candidatus Viridilinea mediisalina</name>
    <dbReference type="NCBI Taxonomy" id="2024553"/>
    <lineage>
        <taxon>Bacteria</taxon>
        <taxon>Bacillati</taxon>
        <taxon>Chloroflexota</taxon>
        <taxon>Chloroflexia</taxon>
        <taxon>Chloroflexales</taxon>
        <taxon>Chloroflexineae</taxon>
        <taxon>Oscillochloridaceae</taxon>
        <taxon>Candidatus Viridilinea</taxon>
    </lineage>
</organism>
<keyword evidence="1 6" id="KW-0963">Cytoplasm</keyword>
<dbReference type="GO" id="GO:0005524">
    <property type="term" value="F:ATP binding"/>
    <property type="evidence" value="ECO:0007669"/>
    <property type="project" value="UniProtKB-KW"/>
</dbReference>
<reference evidence="8" key="1">
    <citation type="submission" date="2017-08" db="EMBL/GenBank/DDBJ databases">
        <authorList>
            <person name="Grouzdev D.S."/>
            <person name="Gaisin V.A."/>
            <person name="Rysina M.S."/>
            <person name="Gorlenko V.M."/>
        </authorList>
    </citation>
    <scope>NUCLEOTIDE SEQUENCE [LARGE SCALE GENOMIC DNA]</scope>
    <source>
        <strain evidence="8">Kir15-3F</strain>
    </source>
</reference>
<sequence length="359" mass="38346">MGFNPINSLFGAFSRDLGIDLGTANTLVHVRGKGIVISEPSVVAIDARTKRVHAVGAEAKAMVGKTPANIIAVRPLKDGVIADFDVVEKMLAYFIKKAHAYSPMRLVDPRPRVVVGVPSGVTEVEKRAARDATLNAKAREAYVVEEPMAAAIGAGLPVEEPIGSMIVDVGGGTTEVAVISLGGIVINHSIRTAGDEIDEAIIQFARREYNLLIGERMAERAKIAAGSAYPLEEEIKVVLRGRDLLTGLPKAVEVSSVEIRDGISGPVNAIIQEVRFALEETPPELVADIMEHGITLAGGGSLLHGLDKRISAETRMPVHIAEDPLSCVARGAGKMVENFENKVYQDILSRTQSSRRAKL</sequence>
<comment type="caution">
    <text evidence="7">The sequence shown here is derived from an EMBL/GenBank/DDBJ whole genome shotgun (WGS) entry which is preliminary data.</text>
</comment>
<evidence type="ECO:0000256" key="4">
    <source>
        <dbReference type="ARBA" id="ARBA00022960"/>
    </source>
</evidence>
<comment type="subcellular location">
    <subcellularLocation>
        <location evidence="6">Cytoplasm</location>
    </subcellularLocation>
    <text evidence="6">Membrane-associated.</text>
</comment>
<feature type="binding site" evidence="6">
    <location>
        <begin position="171"/>
        <end position="173"/>
    </location>
    <ligand>
        <name>ATP</name>
        <dbReference type="ChEBI" id="CHEBI:30616"/>
    </ligand>
</feature>
<dbReference type="Gene3D" id="3.30.420.40">
    <property type="match status" value="3"/>
</dbReference>
<comment type="function">
    <text evidence="6">Forms membrane-associated dynamic filaments that are essential for cell shape determination. Acts by regulating cell wall synthesis and cell elongation, and thus cell shape. A feedback loop between cell geometry and MreB localization may maintain elongated cell shape by targeting cell wall growth to regions of negative cell wall curvature.</text>
</comment>
<dbReference type="GO" id="GO:0000902">
    <property type="term" value="P:cell morphogenesis"/>
    <property type="evidence" value="ECO:0007669"/>
    <property type="project" value="InterPro"/>
</dbReference>
<dbReference type="PRINTS" id="PR01652">
    <property type="entry name" value="SHAPEPROTEIN"/>
</dbReference>
<evidence type="ECO:0000256" key="6">
    <source>
        <dbReference type="HAMAP-Rule" id="MF_02207"/>
    </source>
</evidence>
<evidence type="ECO:0000313" key="7">
    <source>
        <dbReference type="EMBL" id="PDW04874.1"/>
    </source>
</evidence>
<evidence type="ECO:0000256" key="5">
    <source>
        <dbReference type="ARBA" id="ARBA00023458"/>
    </source>
</evidence>
<dbReference type="OrthoDB" id="9768127at2"/>
<evidence type="ECO:0000256" key="1">
    <source>
        <dbReference type="ARBA" id="ARBA00022490"/>
    </source>
</evidence>
<dbReference type="GO" id="GO:0008360">
    <property type="term" value="P:regulation of cell shape"/>
    <property type="evidence" value="ECO:0007669"/>
    <property type="project" value="UniProtKB-UniRule"/>
</dbReference>
<dbReference type="NCBIfam" id="TIGR00904">
    <property type="entry name" value="mreB"/>
    <property type="match status" value="1"/>
</dbReference>
<dbReference type="PANTHER" id="PTHR42749">
    <property type="entry name" value="CELL SHAPE-DETERMINING PROTEIN MREB"/>
    <property type="match status" value="1"/>
</dbReference>
<evidence type="ECO:0000256" key="3">
    <source>
        <dbReference type="ARBA" id="ARBA00022840"/>
    </source>
</evidence>
<accession>A0A2A6RP46</accession>
<keyword evidence="2 6" id="KW-0547">Nucleotide-binding</keyword>
<dbReference type="Pfam" id="PF06723">
    <property type="entry name" value="MreB_Mbl"/>
    <property type="match status" value="1"/>
</dbReference>
<keyword evidence="4 6" id="KW-0133">Cell shape</keyword>
<dbReference type="RefSeq" id="WP_097642286.1">
    <property type="nucleotide sequence ID" value="NZ_NQWI01000003.1"/>
</dbReference>
<dbReference type="PANTHER" id="PTHR42749:SF1">
    <property type="entry name" value="CELL SHAPE-DETERMINING PROTEIN MREB"/>
    <property type="match status" value="1"/>
</dbReference>
<keyword evidence="3 6" id="KW-0067">ATP-binding</keyword>
<dbReference type="SUPFAM" id="SSF53067">
    <property type="entry name" value="Actin-like ATPase domain"/>
    <property type="match status" value="2"/>
</dbReference>
<dbReference type="EMBL" id="NQWI01000003">
    <property type="protein sequence ID" value="PDW04874.1"/>
    <property type="molecule type" value="Genomic_DNA"/>
</dbReference>
<comment type="subunit">
    <text evidence="6">Forms polymers.</text>
</comment>
<feature type="binding site" evidence="6">
    <location>
        <begin position="23"/>
        <end position="25"/>
    </location>
    <ligand>
        <name>ATP</name>
        <dbReference type="ChEBI" id="CHEBI:30616"/>
    </ligand>
</feature>
<dbReference type="InterPro" id="IPR043129">
    <property type="entry name" value="ATPase_NBD"/>
</dbReference>
<proteinExistence type="inferred from homology"/>
<dbReference type="NCBIfam" id="NF010539">
    <property type="entry name" value="PRK13927.1"/>
    <property type="match status" value="1"/>
</dbReference>
<comment type="caution">
    <text evidence="6">Lacks conserved residue(s) required for the propagation of feature annotation.</text>
</comment>
<dbReference type="GO" id="GO:0005737">
    <property type="term" value="C:cytoplasm"/>
    <property type="evidence" value="ECO:0007669"/>
    <property type="project" value="UniProtKB-SubCell"/>
</dbReference>
<dbReference type="HAMAP" id="MF_02207">
    <property type="entry name" value="MreB"/>
    <property type="match status" value="1"/>
</dbReference>
<gene>
    <name evidence="6" type="primary">mreB</name>
    <name evidence="7" type="ORF">CJ255_01320</name>
</gene>
<feature type="binding site" evidence="6">
    <location>
        <begin position="299"/>
        <end position="302"/>
    </location>
    <ligand>
        <name>ATP</name>
        <dbReference type="ChEBI" id="CHEBI:30616"/>
    </ligand>
</feature>
<protein>
    <recommendedName>
        <fullName evidence="6">Cell shape-determining protein MreB</fullName>
    </recommendedName>
</protein>
<dbReference type="AlphaFoldDB" id="A0A2A6RP46"/>
<evidence type="ECO:0000256" key="2">
    <source>
        <dbReference type="ARBA" id="ARBA00022741"/>
    </source>
</evidence>
<name>A0A2A6RP46_9CHLR</name>